<organism evidence="11 12">
    <name type="scientific">Aedes aegypti</name>
    <name type="common">Yellowfever mosquito</name>
    <name type="synonym">Culex aegypti</name>
    <dbReference type="NCBI Taxonomy" id="7159"/>
    <lineage>
        <taxon>Eukaryota</taxon>
        <taxon>Metazoa</taxon>
        <taxon>Ecdysozoa</taxon>
        <taxon>Arthropoda</taxon>
        <taxon>Hexapoda</taxon>
        <taxon>Insecta</taxon>
        <taxon>Pterygota</taxon>
        <taxon>Neoptera</taxon>
        <taxon>Endopterygota</taxon>
        <taxon>Diptera</taxon>
        <taxon>Nematocera</taxon>
        <taxon>Culicoidea</taxon>
        <taxon>Culicidae</taxon>
        <taxon>Culicinae</taxon>
        <taxon>Aedini</taxon>
        <taxon>Aedes</taxon>
        <taxon>Stegomyia</taxon>
    </lineage>
</organism>
<keyword evidence="8" id="KW-0804">Transcription</keyword>
<keyword evidence="2" id="KW-0479">Metal-binding</keyword>
<keyword evidence="6" id="KW-0805">Transcription regulation</keyword>
<accession>A0A1S4FZW7</accession>
<keyword evidence="12" id="KW-1185">Reference proteome</keyword>
<evidence type="ECO:0000256" key="3">
    <source>
        <dbReference type="ARBA" id="ARBA00022737"/>
    </source>
</evidence>
<dbReference type="GO" id="GO:0000981">
    <property type="term" value="F:DNA-binding transcription factor activity, RNA polymerase II-specific"/>
    <property type="evidence" value="ECO:0007669"/>
    <property type="project" value="TreeGrafter"/>
</dbReference>
<evidence type="ECO:0000256" key="9">
    <source>
        <dbReference type="ARBA" id="ARBA00023242"/>
    </source>
</evidence>
<evidence type="ECO:0000256" key="6">
    <source>
        <dbReference type="ARBA" id="ARBA00023015"/>
    </source>
</evidence>
<dbReference type="GO" id="GO:0005634">
    <property type="term" value="C:nucleus"/>
    <property type="evidence" value="ECO:0007669"/>
    <property type="project" value="UniProtKB-SubCell"/>
</dbReference>
<dbReference type="FunFam" id="3.30.160.60:FF:000325">
    <property type="entry name" value="ZFP90 zinc finger protein"/>
    <property type="match status" value="1"/>
</dbReference>
<keyword evidence="9" id="KW-0539">Nucleus</keyword>
<proteinExistence type="predicted"/>
<dbReference type="GO" id="GO:0008270">
    <property type="term" value="F:zinc ion binding"/>
    <property type="evidence" value="ECO:0007669"/>
    <property type="project" value="UniProtKB-UniRule"/>
</dbReference>
<dbReference type="Pfam" id="PF00096">
    <property type="entry name" value="zf-C2H2"/>
    <property type="match status" value="6"/>
</dbReference>
<evidence type="ECO:0000256" key="2">
    <source>
        <dbReference type="ARBA" id="ARBA00022723"/>
    </source>
</evidence>
<dbReference type="Pfam" id="PF07776">
    <property type="entry name" value="zf-AD"/>
    <property type="match status" value="1"/>
</dbReference>
<dbReference type="Gene3D" id="3.30.160.60">
    <property type="entry name" value="Classic Zinc Finger"/>
    <property type="match status" value="9"/>
</dbReference>
<keyword evidence="3" id="KW-0677">Repeat</keyword>
<dbReference type="OrthoDB" id="6077919at2759"/>
<dbReference type="InParanoid" id="A0A1S4FZW7"/>
<keyword evidence="4" id="KW-0863">Zinc-finger</keyword>
<dbReference type="VEuPathDB" id="VectorBase:AAEL013682"/>
<evidence type="ECO:0000256" key="10">
    <source>
        <dbReference type="SAM" id="MobiDB-lite"/>
    </source>
</evidence>
<dbReference type="GO" id="GO:0003677">
    <property type="term" value="F:DNA binding"/>
    <property type="evidence" value="ECO:0007669"/>
    <property type="project" value="UniProtKB-KW"/>
</dbReference>
<dbReference type="SUPFAM" id="SSF57667">
    <property type="entry name" value="beta-beta-alpha zinc fingers"/>
    <property type="match status" value="5"/>
</dbReference>
<dbReference type="Proteomes" id="UP000008820">
    <property type="component" value="Chromosome 1"/>
</dbReference>
<dbReference type="SMART" id="SM00355">
    <property type="entry name" value="ZnF_C2H2"/>
    <property type="match status" value="9"/>
</dbReference>
<dbReference type="PROSITE" id="PS00028">
    <property type="entry name" value="ZINC_FINGER_C2H2_1"/>
    <property type="match status" value="8"/>
</dbReference>
<evidence type="ECO:0000313" key="11">
    <source>
        <dbReference type="EnsemblMetazoa" id="AAEL013682-PA"/>
    </source>
</evidence>
<dbReference type="FunFam" id="3.30.160.60:FF:001049">
    <property type="entry name" value="zinc finger protein 319"/>
    <property type="match status" value="1"/>
</dbReference>
<reference evidence="11 12" key="1">
    <citation type="submission" date="2017-06" db="EMBL/GenBank/DDBJ databases">
        <title>Aedes aegypti genome working group (AGWG) sequencing and assembly.</title>
        <authorList>
            <consortium name="Aedes aegypti Genome Working Group (AGWG)"/>
            <person name="Matthews B.J."/>
        </authorList>
    </citation>
    <scope>NUCLEOTIDE SEQUENCE [LARGE SCALE GENOMIC DNA]</scope>
    <source>
        <strain evidence="11 12">LVP_AGWG</strain>
    </source>
</reference>
<dbReference type="FunFam" id="3.30.160.60:FF:000110">
    <property type="entry name" value="Zinc finger protein-like"/>
    <property type="match status" value="1"/>
</dbReference>
<gene>
    <name evidence="11" type="primary">5578393</name>
</gene>
<name>A0A1S4FZW7_AEDAE</name>
<comment type="subcellular location">
    <subcellularLocation>
        <location evidence="1">Nucleus</location>
    </subcellularLocation>
</comment>
<dbReference type="InterPro" id="IPR013087">
    <property type="entry name" value="Znf_C2H2_type"/>
</dbReference>
<dbReference type="InterPro" id="IPR012934">
    <property type="entry name" value="Znf_AD"/>
</dbReference>
<dbReference type="Gene3D" id="3.40.1800.20">
    <property type="match status" value="1"/>
</dbReference>
<evidence type="ECO:0000256" key="7">
    <source>
        <dbReference type="ARBA" id="ARBA00023125"/>
    </source>
</evidence>
<dbReference type="SUPFAM" id="SSF57716">
    <property type="entry name" value="Glucocorticoid receptor-like (DNA-binding domain)"/>
    <property type="match status" value="1"/>
</dbReference>
<evidence type="ECO:0000256" key="5">
    <source>
        <dbReference type="ARBA" id="ARBA00022833"/>
    </source>
</evidence>
<keyword evidence="7" id="KW-0238">DNA-binding</keyword>
<evidence type="ECO:0000313" key="12">
    <source>
        <dbReference type="Proteomes" id="UP000008820"/>
    </source>
</evidence>
<dbReference type="PANTHER" id="PTHR24394:SF29">
    <property type="entry name" value="MYONEURIN"/>
    <property type="match status" value="1"/>
</dbReference>
<dbReference type="EnsemblMetazoa" id="AAEL013682-RA">
    <property type="protein sequence ID" value="AAEL013682-PA"/>
    <property type="gene ID" value="AAEL013682"/>
</dbReference>
<dbReference type="InterPro" id="IPR036236">
    <property type="entry name" value="Znf_C2H2_sf"/>
</dbReference>
<dbReference type="SMART" id="SM00868">
    <property type="entry name" value="zf-AD"/>
    <property type="match status" value="1"/>
</dbReference>
<keyword evidence="5" id="KW-0862">Zinc</keyword>
<dbReference type="PANTHER" id="PTHR24394">
    <property type="entry name" value="ZINC FINGER PROTEIN"/>
    <property type="match status" value="1"/>
</dbReference>
<evidence type="ECO:0000256" key="4">
    <source>
        <dbReference type="ARBA" id="ARBA00022771"/>
    </source>
</evidence>
<dbReference type="PROSITE" id="PS50157">
    <property type="entry name" value="ZINC_FINGER_C2H2_2"/>
    <property type="match status" value="9"/>
</dbReference>
<reference evidence="11" key="2">
    <citation type="submission" date="2020-05" db="UniProtKB">
        <authorList>
            <consortium name="EnsemblMetazoa"/>
        </authorList>
    </citation>
    <scope>IDENTIFICATION</scope>
    <source>
        <strain evidence="11">LVP_AGWG</strain>
    </source>
</reference>
<evidence type="ECO:0000256" key="8">
    <source>
        <dbReference type="ARBA" id="ARBA00023163"/>
    </source>
</evidence>
<feature type="compositionally biased region" description="Acidic residues" evidence="10">
    <location>
        <begin position="162"/>
        <end position="171"/>
    </location>
</feature>
<dbReference type="PROSITE" id="PS51915">
    <property type="entry name" value="ZAD"/>
    <property type="match status" value="1"/>
</dbReference>
<evidence type="ECO:0000256" key="1">
    <source>
        <dbReference type="ARBA" id="ARBA00004123"/>
    </source>
</evidence>
<sequence length="532" mass="61064">MEFYSNVCRLCESPGQASSNWTELYDEKNELLLPKIRACANIVIHDNDELPRRICNRCRQTVEQAYNFKVQCEITDAKLRYEIDFIKKNAGDGKEVMVPPFDYSQFLQARDQLKPDVTLNAEKVYVKTEPITEEEEVEQEVPLNEEEFCTTNVEAELKESSDSEEEDEDGDKEERNSGGSDSEPEQDSDWFDKAISGEKKKGAKRNPTMCDICGEQFARKYDLNAHKRTVHGKTQFQCKECLKCFSRKSRLEDHEVLHSGIRQFECQDCDKKYATQAGLRTHIEDVHTENLPYVCDKCGKGFSKEGKLRYHYAVHIETRDFICDICEKGFKTPAHLSLHKTTHLPQDQKRKRKPRDRQKVCVCPFCGKVSTSSNTHNMHLRIHTGEQRYECHICFKRFTSSGSHKKHLRVHSGEKPYICQYCQKPFRQKHHMDTHIRGVHTNEKPYQCKYCPRAFATLGNMRLHEKSHGVPASVVKAETAVTFPEVTTVDSPASQSSSVMMISSAPSPMMNPGVMIPPATSGFNLYFTDATQ</sequence>
<feature type="region of interest" description="Disordered" evidence="10">
    <location>
        <begin position="155"/>
        <end position="191"/>
    </location>
</feature>
<protein>
    <submittedName>
        <fullName evidence="11">Uncharacterized protein</fullName>
    </submittedName>
</protein>
<dbReference type="AlphaFoldDB" id="A0A1S4FZW7"/>